<reference evidence="1" key="1">
    <citation type="journal article" date="2024" name="Gigascience">
        <title>Chromosome-level genome of the poultry shaft louse Menopon gallinae provides insight into the host-switching and adaptive evolution of parasitic lice.</title>
        <authorList>
            <person name="Xu Y."/>
            <person name="Ma L."/>
            <person name="Liu S."/>
            <person name="Liang Y."/>
            <person name="Liu Q."/>
            <person name="He Z."/>
            <person name="Tian L."/>
            <person name="Duan Y."/>
            <person name="Cai W."/>
            <person name="Li H."/>
            <person name="Song F."/>
        </authorList>
    </citation>
    <scope>NUCLEOTIDE SEQUENCE</scope>
    <source>
        <strain evidence="1">Cailab_2023a</strain>
    </source>
</reference>
<protein>
    <submittedName>
        <fullName evidence="1">Uncharacterized protein</fullName>
    </submittedName>
</protein>
<gene>
    <name evidence="1" type="ORF">PYX00_006841</name>
</gene>
<evidence type="ECO:0000313" key="1">
    <source>
        <dbReference type="EMBL" id="KAL0274415.1"/>
    </source>
</evidence>
<comment type="caution">
    <text evidence="1">The sequence shown here is derived from an EMBL/GenBank/DDBJ whole genome shotgun (WGS) entry which is preliminary data.</text>
</comment>
<sequence>MTDGLAIVYADRPRKLPVWRTVDTDSRRRRWERVPKTSGIICRILIKNGVSFEIPILIQNIVSRLLLQIPQL</sequence>
<name>A0AAW2HWJ1_9NEOP</name>
<accession>A0AAW2HWJ1</accession>
<proteinExistence type="predicted"/>
<organism evidence="1">
    <name type="scientific">Menopon gallinae</name>
    <name type="common">poultry shaft louse</name>
    <dbReference type="NCBI Taxonomy" id="328185"/>
    <lineage>
        <taxon>Eukaryota</taxon>
        <taxon>Metazoa</taxon>
        <taxon>Ecdysozoa</taxon>
        <taxon>Arthropoda</taxon>
        <taxon>Hexapoda</taxon>
        <taxon>Insecta</taxon>
        <taxon>Pterygota</taxon>
        <taxon>Neoptera</taxon>
        <taxon>Paraneoptera</taxon>
        <taxon>Psocodea</taxon>
        <taxon>Troctomorpha</taxon>
        <taxon>Phthiraptera</taxon>
        <taxon>Amblycera</taxon>
        <taxon>Menoponidae</taxon>
        <taxon>Menopon</taxon>
    </lineage>
</organism>
<dbReference type="EMBL" id="JARGDH010000003">
    <property type="protein sequence ID" value="KAL0274415.1"/>
    <property type="molecule type" value="Genomic_DNA"/>
</dbReference>
<dbReference type="AlphaFoldDB" id="A0AAW2HWJ1"/>